<reference evidence="1" key="1">
    <citation type="submission" date="2022-02" db="EMBL/GenBank/DDBJ databases">
        <title>Corynebacterium sp. from urogenital microbiome.</title>
        <authorList>
            <person name="Cappelli E.A."/>
            <person name="Ribeiro T.G."/>
            <person name="Peixe L."/>
        </authorList>
    </citation>
    <scope>NUCLEOTIDE SEQUENCE</scope>
    <source>
        <strain evidence="1">C8Ua_174</strain>
    </source>
</reference>
<name>A0A9X3RFN5_9CORY</name>
<gene>
    <name evidence="1" type="ORF">L8V00_01955</name>
</gene>
<dbReference type="EMBL" id="JAKMUT010000002">
    <property type="protein sequence ID" value="MCZ9288978.1"/>
    <property type="molecule type" value="Genomic_DNA"/>
</dbReference>
<comment type="caution">
    <text evidence="1">The sequence shown here is derived from an EMBL/GenBank/DDBJ whole genome shotgun (WGS) entry which is preliminary data.</text>
</comment>
<evidence type="ECO:0000313" key="1">
    <source>
        <dbReference type="EMBL" id="MCZ9288978.1"/>
    </source>
</evidence>
<dbReference type="AlphaFoldDB" id="A0A9X3RFN5"/>
<accession>A0A9X3RFN5</accession>
<evidence type="ECO:0000313" key="2">
    <source>
        <dbReference type="Proteomes" id="UP001146469"/>
    </source>
</evidence>
<protein>
    <submittedName>
        <fullName evidence="1">Uncharacterized protein</fullName>
    </submittedName>
</protein>
<proteinExistence type="predicted"/>
<dbReference type="Proteomes" id="UP001146469">
    <property type="component" value="Unassembled WGS sequence"/>
</dbReference>
<organism evidence="1 2">
    <name type="scientific">Corynebacterium evansiae</name>
    <dbReference type="NCBI Taxonomy" id="2913499"/>
    <lineage>
        <taxon>Bacteria</taxon>
        <taxon>Bacillati</taxon>
        <taxon>Actinomycetota</taxon>
        <taxon>Actinomycetes</taxon>
        <taxon>Mycobacteriales</taxon>
        <taxon>Corynebacteriaceae</taxon>
        <taxon>Corynebacterium</taxon>
    </lineage>
</organism>
<keyword evidence="2" id="KW-1185">Reference proteome</keyword>
<sequence length="96" mass="10616">MDPLYQAICVGLIRMDWFHPANPTWVAFVASLSAVIDLAPIREALSTPVVILPASSAPIFAEVIAASAIIPVWMNPIAIVPVLFRRELLMILFVWF</sequence>